<dbReference type="EMBL" id="GBXM01066213">
    <property type="protein sequence ID" value="JAH42364.1"/>
    <property type="molecule type" value="Transcribed_RNA"/>
</dbReference>
<protein>
    <submittedName>
        <fullName evidence="1">Uncharacterized protein</fullName>
    </submittedName>
</protein>
<accession>A0A0E9SLX6</accession>
<reference evidence="1" key="1">
    <citation type="submission" date="2014-11" db="EMBL/GenBank/DDBJ databases">
        <authorList>
            <person name="Amaro Gonzalez C."/>
        </authorList>
    </citation>
    <scope>NUCLEOTIDE SEQUENCE</scope>
</reference>
<sequence>MSVTKAAALWLHLSSVQAEPVQV</sequence>
<evidence type="ECO:0000313" key="1">
    <source>
        <dbReference type="EMBL" id="JAH42364.1"/>
    </source>
</evidence>
<reference evidence="1" key="2">
    <citation type="journal article" date="2015" name="Fish Shellfish Immunol.">
        <title>Early steps in the European eel (Anguilla anguilla)-Vibrio vulnificus interaction in the gills: Role of the RtxA13 toxin.</title>
        <authorList>
            <person name="Callol A."/>
            <person name="Pajuelo D."/>
            <person name="Ebbesson L."/>
            <person name="Teles M."/>
            <person name="MacKenzie S."/>
            <person name="Amaro C."/>
        </authorList>
    </citation>
    <scope>NUCLEOTIDE SEQUENCE</scope>
</reference>
<proteinExistence type="predicted"/>
<dbReference type="EMBL" id="GBXM01104007">
    <property type="protein sequence ID" value="JAH04570.1"/>
    <property type="molecule type" value="Transcribed_RNA"/>
</dbReference>
<dbReference type="AlphaFoldDB" id="A0A0E9SLX6"/>
<name>A0A0E9SLX6_ANGAN</name>
<organism evidence="1">
    <name type="scientific">Anguilla anguilla</name>
    <name type="common">European freshwater eel</name>
    <name type="synonym">Muraena anguilla</name>
    <dbReference type="NCBI Taxonomy" id="7936"/>
    <lineage>
        <taxon>Eukaryota</taxon>
        <taxon>Metazoa</taxon>
        <taxon>Chordata</taxon>
        <taxon>Craniata</taxon>
        <taxon>Vertebrata</taxon>
        <taxon>Euteleostomi</taxon>
        <taxon>Actinopterygii</taxon>
        <taxon>Neopterygii</taxon>
        <taxon>Teleostei</taxon>
        <taxon>Anguilliformes</taxon>
        <taxon>Anguillidae</taxon>
        <taxon>Anguilla</taxon>
    </lineage>
</organism>